<dbReference type="InterPro" id="IPR024747">
    <property type="entry name" value="Pyridox_Oxase-rel"/>
</dbReference>
<keyword evidence="2" id="KW-1185">Reference proteome</keyword>
<dbReference type="EMBL" id="JBJIAA010000007">
    <property type="protein sequence ID" value="MFL0250753.1"/>
    <property type="molecule type" value="Genomic_DNA"/>
</dbReference>
<gene>
    <name evidence="1" type="ORF">ACJDT4_10005</name>
</gene>
<dbReference type="Pfam" id="PF12900">
    <property type="entry name" value="Pyridox_ox_2"/>
    <property type="match status" value="1"/>
</dbReference>
<proteinExistence type="predicted"/>
<dbReference type="SUPFAM" id="SSF50475">
    <property type="entry name" value="FMN-binding split barrel"/>
    <property type="match status" value="1"/>
</dbReference>
<dbReference type="PANTHER" id="PTHR34071">
    <property type="entry name" value="5-NITROIMIDAZOLE ANTIBIOTICS RESISTANCE PROTEIN, NIMA-FAMILY-RELATED PROTEIN-RELATED"/>
    <property type="match status" value="1"/>
</dbReference>
<evidence type="ECO:0000313" key="1">
    <source>
        <dbReference type="EMBL" id="MFL0250753.1"/>
    </source>
</evidence>
<reference evidence="1 2" key="1">
    <citation type="submission" date="2024-11" db="EMBL/GenBank/DDBJ databases">
        <authorList>
            <person name="Heng Y.C."/>
            <person name="Lim A.C.H."/>
            <person name="Lee J.K.Y."/>
            <person name="Kittelmann S."/>
        </authorList>
    </citation>
    <scope>NUCLEOTIDE SEQUENCE [LARGE SCALE GENOMIC DNA]</scope>
    <source>
        <strain evidence="1 2">WILCCON 0114</strain>
    </source>
</reference>
<dbReference type="InterPro" id="IPR012349">
    <property type="entry name" value="Split_barrel_FMN-bd"/>
</dbReference>
<organism evidence="1 2">
    <name type="scientific">Clostridium neuense</name>
    <dbReference type="NCBI Taxonomy" id="1728934"/>
    <lineage>
        <taxon>Bacteria</taxon>
        <taxon>Bacillati</taxon>
        <taxon>Bacillota</taxon>
        <taxon>Clostridia</taxon>
        <taxon>Eubacteriales</taxon>
        <taxon>Clostridiaceae</taxon>
        <taxon>Clostridium</taxon>
    </lineage>
</organism>
<sequence length="157" mass="18168">MRRKDREITDLNKIAAIMKKCDVCSLAFFDDEYPYIVPLNFGMNLVEDKITLYFHGANAGKKLELIKKNNKVGFEMNCSHKLLLGEKACNSTMEYESVCGNGIIEILKEAEKREALTYIMKQYNDKEEYEFDRKSVDAVVIFRLIVSEVHGKILKKQ</sequence>
<name>A0ABW8TE57_9CLOT</name>
<accession>A0ABW8TE57</accession>
<dbReference type="PANTHER" id="PTHR34071:SF2">
    <property type="entry name" value="FLAVIN-NUCLEOTIDE-BINDING PROTEIN"/>
    <property type="match status" value="1"/>
</dbReference>
<evidence type="ECO:0000313" key="2">
    <source>
        <dbReference type="Proteomes" id="UP001623592"/>
    </source>
</evidence>
<dbReference type="Gene3D" id="2.30.110.10">
    <property type="entry name" value="Electron Transport, Fmn-binding Protein, Chain A"/>
    <property type="match status" value="1"/>
</dbReference>
<dbReference type="Proteomes" id="UP001623592">
    <property type="component" value="Unassembled WGS sequence"/>
</dbReference>
<protein>
    <submittedName>
        <fullName evidence="1">Pyridoxamine 5'-phosphate oxidase family protein</fullName>
    </submittedName>
</protein>
<dbReference type="RefSeq" id="WP_406787416.1">
    <property type="nucleotide sequence ID" value="NZ_JBJIAA010000007.1"/>
</dbReference>
<comment type="caution">
    <text evidence="1">The sequence shown here is derived from an EMBL/GenBank/DDBJ whole genome shotgun (WGS) entry which is preliminary data.</text>
</comment>